<dbReference type="PANTHER" id="PTHR33371">
    <property type="entry name" value="INTERMEMBRANE PHOSPHOLIPID TRANSPORT SYSTEM BINDING PROTEIN MLAD-RELATED"/>
    <property type="match status" value="1"/>
</dbReference>
<accession>A0A290Z465</accession>
<keyword evidence="1" id="KW-0812">Transmembrane</keyword>
<organism evidence="4 5">
    <name type="scientific">Actinosynnema pretiosum</name>
    <dbReference type="NCBI Taxonomy" id="42197"/>
    <lineage>
        <taxon>Bacteria</taxon>
        <taxon>Bacillati</taxon>
        <taxon>Actinomycetota</taxon>
        <taxon>Actinomycetes</taxon>
        <taxon>Pseudonocardiales</taxon>
        <taxon>Pseudonocardiaceae</taxon>
        <taxon>Actinosynnema</taxon>
    </lineage>
</organism>
<dbReference type="KEGG" id="apre:CNX65_11020"/>
<gene>
    <name evidence="4" type="ORF">CNX65_11020</name>
</gene>
<dbReference type="AlphaFoldDB" id="A0A290Z465"/>
<keyword evidence="1" id="KW-1133">Transmembrane helix</keyword>
<dbReference type="Pfam" id="PF11887">
    <property type="entry name" value="Mce4_CUP1"/>
    <property type="match status" value="1"/>
</dbReference>
<protein>
    <submittedName>
        <fullName evidence="4">MCE family protein</fullName>
    </submittedName>
</protein>
<evidence type="ECO:0000259" key="2">
    <source>
        <dbReference type="Pfam" id="PF02470"/>
    </source>
</evidence>
<dbReference type="PANTHER" id="PTHR33371:SF17">
    <property type="entry name" value="MCE-FAMILY PROTEIN MCE1B"/>
    <property type="match status" value="1"/>
</dbReference>
<dbReference type="Proteomes" id="UP000218505">
    <property type="component" value="Chromosome"/>
</dbReference>
<dbReference type="NCBIfam" id="TIGR00996">
    <property type="entry name" value="Mtu_fam_mce"/>
    <property type="match status" value="1"/>
</dbReference>
<evidence type="ECO:0000313" key="4">
    <source>
        <dbReference type="EMBL" id="ATE53759.1"/>
    </source>
</evidence>
<dbReference type="GO" id="GO:0005576">
    <property type="term" value="C:extracellular region"/>
    <property type="evidence" value="ECO:0007669"/>
    <property type="project" value="TreeGrafter"/>
</dbReference>
<evidence type="ECO:0000313" key="5">
    <source>
        <dbReference type="Proteomes" id="UP000218505"/>
    </source>
</evidence>
<dbReference type="InterPro" id="IPR003399">
    <property type="entry name" value="Mce/MlaD"/>
</dbReference>
<sequence>MRGGTGGLAGPLVKFGVFVVVTVAATAFLAATITGVDLGPGTGYTARFTDVTALAEGDEVRMSGVRIGQVESMALVDDGLVDVRFSVERGRSLSAEVTAAVKYRNLVGQRYVSLDQPAGRIGERLPEGGLIPVERTAPALDLTALFNGFRPLFQALDPEDVNRLSLQVVQVLQGEGGTVESLLAHTASLTSALAAKDRVIGEVVDNLNTVLQAVNSRGDKFSSLIAALRALVSGFAADRESVGSAIGGIGALTDSTARLLEQGRQPLKDDVDRLGLLAGNLADAPELESFVRTLPVKFEAIGRTASYGSWLNFYLCLAKSDAPPAPGGGDVGIPLTEARCRR</sequence>
<dbReference type="InterPro" id="IPR005693">
    <property type="entry name" value="Mce"/>
</dbReference>
<feature type="domain" description="Mce/MlaD" evidence="2">
    <location>
        <begin position="41"/>
        <end position="116"/>
    </location>
</feature>
<dbReference type="GO" id="GO:0051701">
    <property type="term" value="P:biological process involved in interaction with host"/>
    <property type="evidence" value="ECO:0007669"/>
    <property type="project" value="TreeGrafter"/>
</dbReference>
<feature type="transmembrane region" description="Helical" evidence="1">
    <location>
        <begin position="12"/>
        <end position="33"/>
    </location>
</feature>
<dbReference type="Pfam" id="PF02470">
    <property type="entry name" value="MlaD"/>
    <property type="match status" value="1"/>
</dbReference>
<dbReference type="InterPro" id="IPR024516">
    <property type="entry name" value="Mce_C"/>
</dbReference>
<evidence type="ECO:0000256" key="1">
    <source>
        <dbReference type="SAM" id="Phobius"/>
    </source>
</evidence>
<dbReference type="EMBL" id="CP023445">
    <property type="protein sequence ID" value="ATE53759.1"/>
    <property type="molecule type" value="Genomic_DNA"/>
</dbReference>
<dbReference type="RefSeq" id="WP_096492693.1">
    <property type="nucleotide sequence ID" value="NZ_CP023445.1"/>
</dbReference>
<dbReference type="InterPro" id="IPR052336">
    <property type="entry name" value="MlaD_Phospholipid_Transporter"/>
</dbReference>
<proteinExistence type="predicted"/>
<keyword evidence="1" id="KW-0472">Membrane</keyword>
<reference evidence="4" key="1">
    <citation type="submission" date="2017-09" db="EMBL/GenBank/DDBJ databases">
        <title>Complete Genome Sequence of ansamitocin-producing Bacterium Actinosynnema pretiosum X47.</title>
        <authorList>
            <person name="Cao G."/>
            <person name="Zong G."/>
            <person name="Zhong C."/>
            <person name="Fu J."/>
        </authorList>
    </citation>
    <scope>NUCLEOTIDE SEQUENCE [LARGE SCALE GENOMIC DNA]</scope>
    <source>
        <strain evidence="4">X47</strain>
    </source>
</reference>
<keyword evidence="5" id="KW-1185">Reference proteome</keyword>
<evidence type="ECO:0000259" key="3">
    <source>
        <dbReference type="Pfam" id="PF11887"/>
    </source>
</evidence>
<feature type="domain" description="Mammalian cell entry C-terminal" evidence="3">
    <location>
        <begin position="123"/>
        <end position="290"/>
    </location>
</feature>
<name>A0A290Z465_9PSEU</name>